<comment type="caution">
    <text evidence="10">The sequence shown here is derived from an EMBL/GenBank/DDBJ whole genome shotgun (WGS) entry which is preliminary data.</text>
</comment>
<evidence type="ECO:0000256" key="4">
    <source>
        <dbReference type="ARBA" id="ARBA00022603"/>
    </source>
</evidence>
<dbReference type="InterPro" id="IPR014777">
    <property type="entry name" value="4pyrrole_Mease_sub1"/>
</dbReference>
<dbReference type="EMBL" id="JAGJCF010000001">
    <property type="protein sequence ID" value="MBP0613970.1"/>
    <property type="molecule type" value="Genomic_DNA"/>
</dbReference>
<dbReference type="RefSeq" id="WP_209592386.1">
    <property type="nucleotide sequence ID" value="NZ_JAGJCF010000001.1"/>
</dbReference>
<comment type="pathway">
    <text evidence="1">Cofactor biosynthesis; adenosylcobalamin biosynthesis.</text>
</comment>
<dbReference type="InterPro" id="IPR014776">
    <property type="entry name" value="4pyrrole_Mease_sub2"/>
</dbReference>
<dbReference type="InterPro" id="IPR035996">
    <property type="entry name" value="4pyrrol_Methylase_sf"/>
</dbReference>
<evidence type="ECO:0000256" key="1">
    <source>
        <dbReference type="ARBA" id="ARBA00004953"/>
    </source>
</evidence>
<evidence type="ECO:0000256" key="7">
    <source>
        <dbReference type="PIRNR" id="PIRNR036427"/>
    </source>
</evidence>
<dbReference type="GO" id="GO:0032259">
    <property type="term" value="P:methylation"/>
    <property type="evidence" value="ECO:0007669"/>
    <property type="project" value="UniProtKB-KW"/>
</dbReference>
<dbReference type="Pfam" id="PF00590">
    <property type="entry name" value="TP_methylase"/>
    <property type="match status" value="1"/>
</dbReference>
<dbReference type="PIRSF" id="PIRSF036427">
    <property type="entry name" value="Precrrn-2_mtase"/>
    <property type="match status" value="1"/>
</dbReference>
<dbReference type="PANTHER" id="PTHR43467:SF2">
    <property type="entry name" value="COBALT-PRECORRIN-2 C(20)-METHYLTRANSFERASE"/>
    <property type="match status" value="1"/>
</dbReference>
<dbReference type="InterPro" id="IPR006364">
    <property type="entry name" value="CobI/CbiL/CobIJ_dom"/>
</dbReference>
<dbReference type="GO" id="GO:0030788">
    <property type="term" value="F:precorrin-2 C20-methyltransferase activity"/>
    <property type="evidence" value="ECO:0007669"/>
    <property type="project" value="UniProtKB-EC"/>
</dbReference>
<evidence type="ECO:0000313" key="11">
    <source>
        <dbReference type="Proteomes" id="UP000678276"/>
    </source>
</evidence>
<evidence type="ECO:0000259" key="9">
    <source>
        <dbReference type="Pfam" id="PF00590"/>
    </source>
</evidence>
<evidence type="ECO:0000256" key="3">
    <source>
        <dbReference type="ARBA" id="ARBA00022573"/>
    </source>
</evidence>
<dbReference type="CDD" id="cd11645">
    <property type="entry name" value="Precorrin_2_C20_MT"/>
    <property type="match status" value="1"/>
</dbReference>
<dbReference type="EC" id="2.1.1.130" evidence="10"/>
<keyword evidence="6" id="KW-0949">S-adenosyl-L-methionine</keyword>
<keyword evidence="11" id="KW-1185">Reference proteome</keyword>
<dbReference type="NCBIfam" id="TIGR01467">
    <property type="entry name" value="cobI_cbiL"/>
    <property type="match status" value="1"/>
</dbReference>
<accession>A0ABS4BDB2</accession>
<evidence type="ECO:0000256" key="8">
    <source>
        <dbReference type="RuleBase" id="RU003960"/>
    </source>
</evidence>
<organism evidence="10 11">
    <name type="scientific">Jiella mangrovi</name>
    <dbReference type="NCBI Taxonomy" id="2821407"/>
    <lineage>
        <taxon>Bacteria</taxon>
        <taxon>Pseudomonadati</taxon>
        <taxon>Pseudomonadota</taxon>
        <taxon>Alphaproteobacteria</taxon>
        <taxon>Hyphomicrobiales</taxon>
        <taxon>Aurantimonadaceae</taxon>
        <taxon>Jiella</taxon>
    </lineage>
</organism>
<dbReference type="SUPFAM" id="SSF53790">
    <property type="entry name" value="Tetrapyrrole methylase"/>
    <property type="match status" value="1"/>
</dbReference>
<dbReference type="InterPro" id="IPR012382">
    <property type="entry name" value="CobI/CbiL"/>
</dbReference>
<comment type="similarity">
    <text evidence="2 7 8">Belongs to the precorrin methyltransferase family.</text>
</comment>
<keyword evidence="3" id="KW-0169">Cobalamin biosynthesis</keyword>
<evidence type="ECO:0000256" key="6">
    <source>
        <dbReference type="ARBA" id="ARBA00022691"/>
    </source>
</evidence>
<dbReference type="InterPro" id="IPR000878">
    <property type="entry name" value="4pyrrol_Mease"/>
</dbReference>
<keyword evidence="5 8" id="KW-0808">Transferase</keyword>
<dbReference type="PANTHER" id="PTHR43467">
    <property type="entry name" value="COBALT-PRECORRIN-2 C(20)-METHYLTRANSFERASE"/>
    <property type="match status" value="1"/>
</dbReference>
<gene>
    <name evidence="10" type="primary">cobI</name>
    <name evidence="10" type="ORF">J6595_00015</name>
</gene>
<evidence type="ECO:0000313" key="10">
    <source>
        <dbReference type="EMBL" id="MBP0613970.1"/>
    </source>
</evidence>
<feature type="domain" description="Tetrapyrrole methylase" evidence="9">
    <location>
        <begin position="5"/>
        <end position="208"/>
    </location>
</feature>
<keyword evidence="4 8" id="KW-0489">Methyltransferase</keyword>
<dbReference type="PROSITE" id="PS00840">
    <property type="entry name" value="SUMT_2"/>
    <property type="match status" value="1"/>
</dbReference>
<evidence type="ECO:0000256" key="2">
    <source>
        <dbReference type="ARBA" id="ARBA00005879"/>
    </source>
</evidence>
<dbReference type="Gene3D" id="3.40.1010.10">
    <property type="entry name" value="Cobalt-precorrin-4 Transmethylase, Domain 1"/>
    <property type="match status" value="1"/>
</dbReference>
<protein>
    <submittedName>
        <fullName evidence="10">Precorrin-2 C(20)-methyltransferase</fullName>
        <ecNumber evidence="10">2.1.1.130</ecNumber>
    </submittedName>
</protein>
<reference evidence="10 11" key="1">
    <citation type="submission" date="2021-04" db="EMBL/GenBank/DDBJ databases">
        <title>Whole genome sequence of Jiella sp. KSK16Y-1.</title>
        <authorList>
            <person name="Tuo L."/>
        </authorList>
    </citation>
    <scope>NUCLEOTIDE SEQUENCE [LARGE SCALE GENOMIC DNA]</scope>
    <source>
        <strain evidence="10 11">KSK16Y-1</strain>
    </source>
</reference>
<proteinExistence type="inferred from homology"/>
<evidence type="ECO:0000256" key="5">
    <source>
        <dbReference type="ARBA" id="ARBA00022679"/>
    </source>
</evidence>
<name>A0ABS4BDB2_9HYPH</name>
<dbReference type="Proteomes" id="UP000678276">
    <property type="component" value="Unassembled WGS sequence"/>
</dbReference>
<dbReference type="InterPro" id="IPR003043">
    <property type="entry name" value="Uropor_MeTrfase_CS"/>
</dbReference>
<dbReference type="Gene3D" id="3.30.950.10">
    <property type="entry name" value="Methyltransferase, Cobalt-precorrin-4 Transmethylase, Domain 2"/>
    <property type="match status" value="1"/>
</dbReference>
<sequence>MTTGRLYGLGVGPGDPELLTLKALRILKASPVVAYPAPDHGTSFARSIVAEFLTGGQEEIPIVVPMRVERFPAAEVYDAAAETIAARLDAGDDVAVLCEGDPFFYGSFMYLFERLAERHEAEIVPGVASPMAAAARALRPIAARNDILTVIPGPLGDEALAEKLLGAEAFVIMKLGRHFDRVRALIHRLGLIDNAVYCERVTLGEERISPLADVTGDAPYFSMILGYRGAEPAIARRYARASAGAGESPTADGNDPA</sequence>